<dbReference type="Gene3D" id="1.20.1070.10">
    <property type="entry name" value="Rhodopsin 7-helix transmembrane proteins"/>
    <property type="match status" value="1"/>
</dbReference>
<dbReference type="InterPro" id="IPR000276">
    <property type="entry name" value="GPCR_Rhodpsn"/>
</dbReference>
<dbReference type="GO" id="GO:0016020">
    <property type="term" value="C:membrane"/>
    <property type="evidence" value="ECO:0007669"/>
    <property type="project" value="UniProtKB-SubCell"/>
</dbReference>
<feature type="transmembrane region" description="Helical" evidence="9">
    <location>
        <begin position="306"/>
        <end position="326"/>
    </location>
</feature>
<evidence type="ECO:0000256" key="3">
    <source>
        <dbReference type="ARBA" id="ARBA00018873"/>
    </source>
</evidence>
<dbReference type="InterPro" id="IPR017452">
    <property type="entry name" value="GPCR_Rhodpsn_7TM"/>
</dbReference>
<evidence type="ECO:0000313" key="12">
    <source>
        <dbReference type="Proteomes" id="UP000192578"/>
    </source>
</evidence>
<comment type="similarity">
    <text evidence="8">Belongs to the G-protein coupled receptor 1 family.</text>
</comment>
<evidence type="ECO:0000313" key="11">
    <source>
        <dbReference type="EMBL" id="OQV19890.1"/>
    </source>
</evidence>
<feature type="transmembrane region" description="Helical" evidence="9">
    <location>
        <begin position="33"/>
        <end position="56"/>
    </location>
</feature>
<keyword evidence="8" id="KW-0297">G-protein coupled receptor</keyword>
<dbReference type="PROSITE" id="PS00237">
    <property type="entry name" value="G_PROTEIN_RECEP_F1_1"/>
    <property type="match status" value="1"/>
</dbReference>
<feature type="transmembrane region" description="Helical" evidence="9">
    <location>
        <begin position="68"/>
        <end position="90"/>
    </location>
</feature>
<dbReference type="Proteomes" id="UP000192578">
    <property type="component" value="Unassembled WGS sequence"/>
</dbReference>
<dbReference type="SUPFAM" id="SSF81321">
    <property type="entry name" value="Family A G protein-coupled receptor-like"/>
    <property type="match status" value="1"/>
</dbReference>
<dbReference type="AlphaFoldDB" id="A0A1W0WXF3"/>
<dbReference type="InterPro" id="IPR002120">
    <property type="entry name" value="TRH_rcpt_1"/>
</dbReference>
<keyword evidence="12" id="KW-1185">Reference proteome</keyword>
<evidence type="ECO:0000259" key="10">
    <source>
        <dbReference type="PROSITE" id="PS50262"/>
    </source>
</evidence>
<dbReference type="OrthoDB" id="5987936at2759"/>
<name>A0A1W0WXF3_HYPEX</name>
<feature type="transmembrane region" description="Helical" evidence="9">
    <location>
        <begin position="346"/>
        <end position="366"/>
    </location>
</feature>
<accession>A0A1W0WXF3</accession>
<keyword evidence="8" id="KW-0807">Transducer</keyword>
<dbReference type="PANTHER" id="PTHR46061:SF3">
    <property type="entry name" value="THYROTROPIN-RELEASING HORMONE RECEPTOR"/>
    <property type="match status" value="1"/>
</dbReference>
<keyword evidence="6 9" id="KW-0472">Membrane</keyword>
<protein>
    <recommendedName>
        <fullName evidence="3">Thyrotropin-releasing hormone receptor</fullName>
    </recommendedName>
    <alternativeName>
        <fullName evidence="7">Thyroliberin receptor</fullName>
    </alternativeName>
</protein>
<evidence type="ECO:0000256" key="4">
    <source>
        <dbReference type="ARBA" id="ARBA00022692"/>
    </source>
</evidence>
<feature type="transmembrane region" description="Helical" evidence="9">
    <location>
        <begin position="151"/>
        <end position="176"/>
    </location>
</feature>
<proteinExistence type="inferred from homology"/>
<feature type="domain" description="G-protein coupled receptors family 1 profile" evidence="10">
    <location>
        <begin position="49"/>
        <end position="366"/>
    </location>
</feature>
<evidence type="ECO:0000256" key="7">
    <source>
        <dbReference type="ARBA" id="ARBA00032251"/>
    </source>
</evidence>
<keyword evidence="5 9" id="KW-1133">Transmembrane helix</keyword>
<evidence type="ECO:0000256" key="6">
    <source>
        <dbReference type="ARBA" id="ARBA00023136"/>
    </source>
</evidence>
<dbReference type="GO" id="GO:0004997">
    <property type="term" value="F:thyrotropin-releasing hormone receptor activity"/>
    <property type="evidence" value="ECO:0007669"/>
    <property type="project" value="InterPro"/>
</dbReference>
<gene>
    <name evidence="11" type="ORF">BV898_06158</name>
</gene>
<organism evidence="11 12">
    <name type="scientific">Hypsibius exemplaris</name>
    <name type="common">Freshwater tardigrade</name>
    <dbReference type="NCBI Taxonomy" id="2072580"/>
    <lineage>
        <taxon>Eukaryota</taxon>
        <taxon>Metazoa</taxon>
        <taxon>Ecdysozoa</taxon>
        <taxon>Tardigrada</taxon>
        <taxon>Eutardigrada</taxon>
        <taxon>Parachela</taxon>
        <taxon>Hypsibioidea</taxon>
        <taxon>Hypsibiidae</taxon>
        <taxon>Hypsibius</taxon>
    </lineage>
</organism>
<dbReference type="SMART" id="SM01381">
    <property type="entry name" value="7TM_GPCR_Srsx"/>
    <property type="match status" value="1"/>
</dbReference>
<comment type="caution">
    <text evidence="11">The sequence shown here is derived from an EMBL/GenBank/DDBJ whole genome shotgun (WGS) entry which is preliminary data.</text>
</comment>
<dbReference type="Pfam" id="PF00001">
    <property type="entry name" value="7tm_1"/>
    <property type="match status" value="1"/>
</dbReference>
<dbReference type="EMBL" id="MTYJ01000035">
    <property type="protein sequence ID" value="OQV19890.1"/>
    <property type="molecule type" value="Genomic_DNA"/>
</dbReference>
<feature type="transmembrane region" description="Helical" evidence="9">
    <location>
        <begin position="196"/>
        <end position="219"/>
    </location>
</feature>
<dbReference type="PROSITE" id="PS50262">
    <property type="entry name" value="G_PROTEIN_RECEP_F1_2"/>
    <property type="match status" value="1"/>
</dbReference>
<evidence type="ECO:0000256" key="8">
    <source>
        <dbReference type="RuleBase" id="RU000688"/>
    </source>
</evidence>
<sequence>MDVIFNETVRLMGNATAGRRLTRPGSFPWDYRIVATVLQSLIFLLGFCGNILLIIVVKRTRALHTPTYCYLVSLAFADLMVLVSAVPEAIMSNHLYFRQWVLGQVGCSVLIFGNFLGINAGSLSIITFSIERYIAVRHTMLAQRICTVARAKLISLCVWAFCILYCSPWLGLTLVKPHPRDPRLEVCDFRVSHQQYVYYFTIDITLFYFIPLILSVYLYTRIAQVLRSRNQLKGLTEAVPINRVKDSQTSITSPNGRKLGWQEPTAKGAAANVVVRMEDVSVSGIWKQRFSSMTSSRHKSRMNENANTQAIQMLVMVVFLFAISWLPFRGVLLYNTFAARPWLNSWYMMFAKCAIYINCGINPLLYNAMNRRFRAAFLEVLRCDLARRPLQETTLSVAETTAI</sequence>
<comment type="function">
    <text evidence="1">Receptor for thyrotropin-releasing hormone (TRH). Upon ligand binding, this G-protein-coupled receptor triggers activation of the phosphatidylinositol (IP3)-calcium-protein kinase C (PKC) pathway.</text>
</comment>
<keyword evidence="4 8" id="KW-0812">Transmembrane</keyword>
<evidence type="ECO:0000256" key="5">
    <source>
        <dbReference type="ARBA" id="ARBA00022989"/>
    </source>
</evidence>
<evidence type="ECO:0000256" key="9">
    <source>
        <dbReference type="SAM" id="Phobius"/>
    </source>
</evidence>
<reference evidence="12" key="1">
    <citation type="submission" date="2017-01" db="EMBL/GenBank/DDBJ databases">
        <title>Comparative genomics of anhydrobiosis in the tardigrade Hypsibius dujardini.</title>
        <authorList>
            <person name="Yoshida Y."/>
            <person name="Koutsovoulos G."/>
            <person name="Laetsch D."/>
            <person name="Stevens L."/>
            <person name="Kumar S."/>
            <person name="Horikawa D."/>
            <person name="Ishino K."/>
            <person name="Komine S."/>
            <person name="Tomita M."/>
            <person name="Blaxter M."/>
            <person name="Arakawa K."/>
        </authorList>
    </citation>
    <scope>NUCLEOTIDE SEQUENCE [LARGE SCALE GENOMIC DNA]</scope>
    <source>
        <strain evidence="12">Z151</strain>
    </source>
</reference>
<evidence type="ECO:0000256" key="2">
    <source>
        <dbReference type="ARBA" id="ARBA00004370"/>
    </source>
</evidence>
<keyword evidence="8 11" id="KW-0675">Receptor</keyword>
<comment type="subcellular location">
    <subcellularLocation>
        <location evidence="2">Membrane</location>
    </subcellularLocation>
</comment>
<dbReference type="PANTHER" id="PTHR46061">
    <property type="entry name" value="THYROTROPIN-RELEASING HORMONE RECEPTOR"/>
    <property type="match status" value="1"/>
</dbReference>
<evidence type="ECO:0000256" key="1">
    <source>
        <dbReference type="ARBA" id="ARBA00004100"/>
    </source>
</evidence>
<dbReference type="PRINTS" id="PR00237">
    <property type="entry name" value="GPCRRHODOPSN"/>
</dbReference>
<feature type="transmembrane region" description="Helical" evidence="9">
    <location>
        <begin position="110"/>
        <end position="130"/>
    </location>
</feature>